<dbReference type="InterPro" id="IPR029063">
    <property type="entry name" value="SAM-dependent_MTases_sf"/>
</dbReference>
<evidence type="ECO:0000259" key="2">
    <source>
        <dbReference type="Pfam" id="PF13649"/>
    </source>
</evidence>
<evidence type="ECO:0000313" key="4">
    <source>
        <dbReference type="Proteomes" id="UP000077245"/>
    </source>
</evidence>
<dbReference type="RefSeq" id="WP_067088762.1">
    <property type="nucleotide sequence ID" value="NZ_LWMV01000011.1"/>
</dbReference>
<sequence>MRNVKKRFEEVADEYDEEFVKLIPHYQASIEALINTIPFDENKEIKILDLGCGTGVVTKNLKELFPNSTVTCLDLSPKMIEIAKEKLKNYKGIEFFVGDFLNFEFEEGYDAVLSSLAIHHINDNDKKTLYKRIYNILNKGGIFYNNDRVEAPTNHLQKVYHDAFVNNLRKNYGNEKIEEIDKIADDNDIPSKLYEQLQWLEEVGFKSIDVVWKYYAQGVFGGEK</sequence>
<dbReference type="Pfam" id="PF13649">
    <property type="entry name" value="Methyltransf_25"/>
    <property type="match status" value="1"/>
</dbReference>
<evidence type="ECO:0000256" key="1">
    <source>
        <dbReference type="ARBA" id="ARBA00022679"/>
    </source>
</evidence>
<dbReference type="PATRIC" id="fig|49547.3.peg.67"/>
<reference evidence="3 4" key="1">
    <citation type="submission" date="2016-04" db="EMBL/GenBank/DDBJ databases">
        <title>Genome sequence of Methanobrevibacter curvatus DSM 11111.</title>
        <authorList>
            <person name="Poehlein A."/>
            <person name="Seedorf H."/>
            <person name="Daniel R."/>
        </authorList>
    </citation>
    <scope>NUCLEOTIDE SEQUENCE [LARGE SCALE GENOMIC DNA]</scope>
    <source>
        <strain evidence="3 4">DSM 11111</strain>
    </source>
</reference>
<dbReference type="STRING" id="49547.MBCUR_00620"/>
<dbReference type="CDD" id="cd02440">
    <property type="entry name" value="AdoMet_MTases"/>
    <property type="match status" value="1"/>
</dbReference>
<keyword evidence="4" id="KW-1185">Reference proteome</keyword>
<dbReference type="EMBL" id="LWMV01000011">
    <property type="protein sequence ID" value="KZX16398.1"/>
    <property type="molecule type" value="Genomic_DNA"/>
</dbReference>
<comment type="caution">
    <text evidence="3">The sequence shown here is derived from an EMBL/GenBank/DDBJ whole genome shotgun (WGS) entry which is preliminary data.</text>
</comment>
<dbReference type="GO" id="GO:0032259">
    <property type="term" value="P:methylation"/>
    <property type="evidence" value="ECO:0007669"/>
    <property type="project" value="UniProtKB-KW"/>
</dbReference>
<evidence type="ECO:0000313" key="3">
    <source>
        <dbReference type="EMBL" id="KZX16398.1"/>
    </source>
</evidence>
<dbReference type="Gene3D" id="3.40.50.150">
    <property type="entry name" value="Vaccinia Virus protein VP39"/>
    <property type="match status" value="1"/>
</dbReference>
<dbReference type="AlphaFoldDB" id="A0A166E8R3"/>
<organism evidence="3 4">
    <name type="scientific">Methanobrevibacter curvatus</name>
    <dbReference type="NCBI Taxonomy" id="49547"/>
    <lineage>
        <taxon>Archaea</taxon>
        <taxon>Methanobacteriati</taxon>
        <taxon>Methanobacteriota</taxon>
        <taxon>Methanomada group</taxon>
        <taxon>Methanobacteria</taxon>
        <taxon>Methanobacteriales</taxon>
        <taxon>Methanobacteriaceae</taxon>
        <taxon>Methanobrevibacter</taxon>
    </lineage>
</organism>
<name>A0A166E8R3_9EURY</name>
<dbReference type="PANTHER" id="PTHR43861">
    <property type="entry name" value="TRANS-ACONITATE 2-METHYLTRANSFERASE-RELATED"/>
    <property type="match status" value="1"/>
</dbReference>
<dbReference type="SUPFAM" id="SSF53335">
    <property type="entry name" value="S-adenosyl-L-methionine-dependent methyltransferases"/>
    <property type="match status" value="1"/>
</dbReference>
<proteinExistence type="predicted"/>
<accession>A0A166E8R3</accession>
<dbReference type="InterPro" id="IPR041698">
    <property type="entry name" value="Methyltransf_25"/>
</dbReference>
<feature type="domain" description="Methyltransferase" evidence="2">
    <location>
        <begin position="47"/>
        <end position="141"/>
    </location>
</feature>
<dbReference type="GO" id="GO:0008168">
    <property type="term" value="F:methyltransferase activity"/>
    <property type="evidence" value="ECO:0007669"/>
    <property type="project" value="UniProtKB-KW"/>
</dbReference>
<keyword evidence="3" id="KW-0489">Methyltransferase</keyword>
<keyword evidence="1 3" id="KW-0808">Transferase</keyword>
<dbReference type="OrthoDB" id="57427at2157"/>
<protein>
    <submittedName>
        <fullName evidence="3">Putative methyltransferase</fullName>
        <ecNumber evidence="3">2.1.1.-</ecNumber>
    </submittedName>
</protein>
<dbReference type="EC" id="2.1.1.-" evidence="3"/>
<dbReference type="Proteomes" id="UP000077245">
    <property type="component" value="Unassembled WGS sequence"/>
</dbReference>
<gene>
    <name evidence="3" type="ORF">MBCUR_00620</name>
</gene>